<dbReference type="AlphaFoldDB" id="A0A1D8P4T6"/>
<keyword evidence="3" id="KW-1185">Reference proteome</keyword>
<dbReference type="Gene3D" id="2.60.40.10">
    <property type="entry name" value="Immunoglobulins"/>
    <property type="match status" value="1"/>
</dbReference>
<dbReference type="InterPro" id="IPR011467">
    <property type="entry name" value="DUF1573"/>
</dbReference>
<dbReference type="OrthoDB" id="826619at2"/>
<proteinExistence type="predicted"/>
<organism evidence="2 3">
    <name type="scientific">Urechidicola croceus</name>
    <dbReference type="NCBI Taxonomy" id="1850246"/>
    <lineage>
        <taxon>Bacteria</taxon>
        <taxon>Pseudomonadati</taxon>
        <taxon>Bacteroidota</taxon>
        <taxon>Flavobacteriia</taxon>
        <taxon>Flavobacteriales</taxon>
        <taxon>Flavobacteriaceae</taxon>
        <taxon>Urechidicola</taxon>
    </lineage>
</organism>
<evidence type="ECO:0008006" key="4">
    <source>
        <dbReference type="Google" id="ProtNLM"/>
    </source>
</evidence>
<dbReference type="Pfam" id="PF07610">
    <property type="entry name" value="DUF1573"/>
    <property type="match status" value="1"/>
</dbReference>
<dbReference type="PANTHER" id="PTHR37833:SF1">
    <property type="entry name" value="SIGNAL PEPTIDE PROTEIN"/>
    <property type="match status" value="1"/>
</dbReference>
<name>A0A1D8P4T6_9FLAO</name>
<dbReference type="EMBL" id="CP017478">
    <property type="protein sequence ID" value="AOW19583.1"/>
    <property type="molecule type" value="Genomic_DNA"/>
</dbReference>
<evidence type="ECO:0000313" key="3">
    <source>
        <dbReference type="Proteomes" id="UP000176050"/>
    </source>
</evidence>
<reference evidence="2 3" key="1">
    <citation type="submission" date="2016-10" db="EMBL/GenBank/DDBJ databases">
        <title>Lutibacter sp. LPB0138, isolated from marine gastropod.</title>
        <authorList>
            <person name="Kim E."/>
            <person name="Yi H."/>
        </authorList>
    </citation>
    <scope>NUCLEOTIDE SEQUENCE [LARGE SCALE GENOMIC DNA]</scope>
    <source>
        <strain evidence="2 3">LPB0138</strain>
    </source>
</reference>
<evidence type="ECO:0000256" key="1">
    <source>
        <dbReference type="SAM" id="SignalP"/>
    </source>
</evidence>
<dbReference type="InterPro" id="IPR013783">
    <property type="entry name" value="Ig-like_fold"/>
</dbReference>
<feature type="chain" id="PRO_5009110779" description="DUF1573 domain-containing protein" evidence="1">
    <location>
        <begin position="19"/>
        <end position="136"/>
    </location>
</feature>
<dbReference type="Proteomes" id="UP000176050">
    <property type="component" value="Chromosome"/>
</dbReference>
<protein>
    <recommendedName>
        <fullName evidence="4">DUF1573 domain-containing protein</fullName>
    </recommendedName>
</protein>
<feature type="signal peptide" evidence="1">
    <location>
        <begin position="1"/>
        <end position="18"/>
    </location>
</feature>
<accession>A0A1D8P4T6</accession>
<dbReference type="RefSeq" id="WP_070235699.1">
    <property type="nucleotide sequence ID" value="NZ_CP017478.1"/>
</dbReference>
<evidence type="ECO:0000313" key="2">
    <source>
        <dbReference type="EMBL" id="AOW19583.1"/>
    </source>
</evidence>
<dbReference type="PANTHER" id="PTHR37833">
    <property type="entry name" value="LIPOPROTEIN-RELATED"/>
    <property type="match status" value="1"/>
</dbReference>
<dbReference type="STRING" id="1850246.LPB138_02325"/>
<gene>
    <name evidence="2" type="ORF">LPB138_02325</name>
</gene>
<keyword evidence="1" id="KW-0732">Signal</keyword>
<sequence>MKKLFLITALLVSSLTYSQIEDTSGIFEFNEETIDYGTINKNADGKRTFTFKNIGNSPIIITNVKGSCGCTVATKPENPILPGESSSIEVNYATNRIGGFSKTITITSNASEPKKVLRIKGNVLKSSVEASISKIQ</sequence>
<dbReference type="KEGG" id="lul:LPB138_02325"/>